<keyword evidence="1 3" id="KW-0378">Hydrolase</keyword>
<dbReference type="Pfam" id="PF23023">
    <property type="entry name" value="Anti-Pycsar_Apyc1"/>
    <property type="match status" value="1"/>
</dbReference>
<feature type="domain" description="Metallo-beta-lactamase" evidence="2">
    <location>
        <begin position="18"/>
        <end position="216"/>
    </location>
</feature>
<dbReference type="GO" id="GO:0042781">
    <property type="term" value="F:3'-tRNA processing endoribonuclease activity"/>
    <property type="evidence" value="ECO:0007669"/>
    <property type="project" value="TreeGrafter"/>
</dbReference>
<evidence type="ECO:0000313" key="4">
    <source>
        <dbReference type="Proteomes" id="UP000066529"/>
    </source>
</evidence>
<proteinExistence type="predicted"/>
<dbReference type="OrthoDB" id="73420at2157"/>
<gene>
    <name evidence="3" type="ORF">MSTHT_0473</name>
</gene>
<dbReference type="Gene3D" id="3.60.15.10">
    <property type="entry name" value="Ribonuclease Z/Hydroxyacylglutathione hydrolase-like"/>
    <property type="match status" value="1"/>
</dbReference>
<dbReference type="GeneID" id="41601513"/>
<dbReference type="InterPro" id="IPR044094">
    <property type="entry name" value="AtsA-like_MBL-fold"/>
</dbReference>
<evidence type="ECO:0000313" key="3">
    <source>
        <dbReference type="EMBL" id="AKB12231.1"/>
    </source>
</evidence>
<dbReference type="STRING" id="523844.MSTHT_0473"/>
<dbReference type="SMART" id="SM00849">
    <property type="entry name" value="Lactamase_B"/>
    <property type="match status" value="1"/>
</dbReference>
<dbReference type="SUPFAM" id="SSF56281">
    <property type="entry name" value="Metallo-hydrolase/oxidoreductase"/>
    <property type="match status" value="1"/>
</dbReference>
<dbReference type="KEGG" id="mthr:MSTHT_0473"/>
<evidence type="ECO:0000259" key="2">
    <source>
        <dbReference type="SMART" id="SM00849"/>
    </source>
</evidence>
<dbReference type="Proteomes" id="UP000066529">
    <property type="component" value="Chromosome"/>
</dbReference>
<dbReference type="PATRIC" id="fig|523844.20.peg.615"/>
<protein>
    <submittedName>
        <fullName evidence="3">Metal dependent hydrolase</fullName>
    </submittedName>
</protein>
<dbReference type="EMBL" id="CP009501">
    <property type="protein sequence ID" value="AKB12231.1"/>
    <property type="molecule type" value="Genomic_DNA"/>
</dbReference>
<reference evidence="3 4" key="1">
    <citation type="submission" date="2014-07" db="EMBL/GenBank/DDBJ databases">
        <title>Methanogenic archaea and the global carbon cycle.</title>
        <authorList>
            <person name="Henriksen J.R."/>
            <person name="Luke J."/>
            <person name="Reinhart S."/>
            <person name="Benedict M.N."/>
            <person name="Youngblut N.D."/>
            <person name="Metcalf M.E."/>
            <person name="Whitaker R.J."/>
            <person name="Metcalf W.W."/>
        </authorList>
    </citation>
    <scope>NUCLEOTIDE SEQUENCE [LARGE SCALE GENOMIC DNA]</scope>
    <source>
        <strain evidence="4">ATCC 43570 / DSM 1825 / OCM 12 / VKM B-1830 / TM-1</strain>
    </source>
</reference>
<dbReference type="RefSeq" id="WP_048166426.1">
    <property type="nucleotide sequence ID" value="NZ_CP009501.1"/>
</dbReference>
<sequence length="251" mass="28043">MEITFLGTGVAIPQLNRVQSGVLLRLEDKPLLIDCGSGVLSRFPEAGVSHTEVDTVLLSHLHLDHVADLHPLIKANWLRGSTSMKVYGPEGTEEWFLKVLDAYEYLQEEVDVDVIELFPGEAFTPDGFDCEISCTAASHSVPTLAYRVIGEDGEFVYSGDTEPSRKIIEFSADVDLLIHECSFPQGMKVTNHTTPSTLADLLEESDVEIGTICLTHFYPDMQEHEKETINRLKRYFEGDVILAEDLMKLEL</sequence>
<dbReference type="InterPro" id="IPR001279">
    <property type="entry name" value="Metallo-B-lactamas"/>
</dbReference>
<dbReference type="AlphaFoldDB" id="A0A0E3KNY0"/>
<name>A0A0E3KNY0_METTT</name>
<organism evidence="3 4">
    <name type="scientific">Methanosarcina thermophila (strain ATCC 43570 / DSM 1825 / OCM 12 / VKM B-1830 / TM-1)</name>
    <dbReference type="NCBI Taxonomy" id="523844"/>
    <lineage>
        <taxon>Archaea</taxon>
        <taxon>Methanobacteriati</taxon>
        <taxon>Methanobacteriota</taxon>
        <taxon>Stenosarchaea group</taxon>
        <taxon>Methanomicrobia</taxon>
        <taxon>Methanosarcinales</taxon>
        <taxon>Methanosarcinaceae</taxon>
        <taxon>Methanosarcina</taxon>
    </lineage>
</organism>
<dbReference type="InterPro" id="IPR036866">
    <property type="entry name" value="RibonucZ/Hydroxyglut_hydro"/>
</dbReference>
<dbReference type="HOGENOM" id="CLU_031317_0_2_2"/>
<dbReference type="PANTHER" id="PTHR46018:SF3">
    <property type="entry name" value="ARYLSULFATASE"/>
    <property type="match status" value="1"/>
</dbReference>
<accession>A0A0E3KNY0</accession>
<dbReference type="CDD" id="cd07719">
    <property type="entry name" value="arylsulfatase_AtsA-like_MBL-fold"/>
    <property type="match status" value="1"/>
</dbReference>
<evidence type="ECO:0000256" key="1">
    <source>
        <dbReference type="ARBA" id="ARBA00022801"/>
    </source>
</evidence>
<dbReference type="PANTHER" id="PTHR46018">
    <property type="entry name" value="ZINC PHOSPHODIESTERASE ELAC PROTEIN 1"/>
    <property type="match status" value="1"/>
</dbReference>